<dbReference type="InterPro" id="IPR001296">
    <property type="entry name" value="Glyco_trans_1"/>
</dbReference>
<dbReference type="HOGENOM" id="CLU_009583_2_5_7"/>
<protein>
    <submittedName>
        <fullName evidence="3">Glycosyl transferase, group 1</fullName>
    </submittedName>
</protein>
<dbReference type="RefSeq" id="WP_011736318.1">
    <property type="nucleotide sequence ID" value="NC_008609.1"/>
</dbReference>
<dbReference type="Proteomes" id="UP000006732">
    <property type="component" value="Chromosome"/>
</dbReference>
<sequence>MKTLLISEIFPPKIGGSGRWFWEIYSRLDYESYIIAAGKDAFATEFDLQHCLCCIRWPLAFSSWGLLSFSAIVQYLKLIKLLHLTVKLKHISVIHCGRGLPEGLLGWLAWKWLGIPYLCYVHGEELPTYHSSRQYKLLSQLVYANAHRIVVNSNNTHRSFVKYTGLSDTVHIMHPGVDTSYFTPANRNEEISRKYGWSGRKVVLTVGRLQKRKGHDHVILAMERIRQSIPNVLYSIVGDGEELGYLESLVTSHGLGDYVQLLGKVDDATMLACYQQCDLFVLANREVDGDFEGFGMVLVEAQSCGKPVVAGMSGGTAETMIQGYTGMLVDAESPEAIADTLTQLLSDDEILRVMGHFAAEWVRRKFDWNVLIRQAEGIFSELSSKR</sequence>
<evidence type="ECO:0000313" key="3">
    <source>
        <dbReference type="EMBL" id="ABL00063.1"/>
    </source>
</evidence>
<dbReference type="PANTHER" id="PTHR45947">
    <property type="entry name" value="SULFOQUINOVOSYL TRANSFERASE SQD2"/>
    <property type="match status" value="1"/>
</dbReference>
<accession>A1ARU2</accession>
<dbReference type="PANTHER" id="PTHR45947:SF3">
    <property type="entry name" value="SULFOQUINOVOSYL TRANSFERASE SQD2"/>
    <property type="match status" value="1"/>
</dbReference>
<dbReference type="CAZy" id="GT4">
    <property type="family name" value="Glycosyltransferase Family 4"/>
</dbReference>
<evidence type="ECO:0000259" key="1">
    <source>
        <dbReference type="Pfam" id="PF00534"/>
    </source>
</evidence>
<dbReference type="KEGG" id="ppd:Ppro_2457"/>
<evidence type="ECO:0000313" key="4">
    <source>
        <dbReference type="Proteomes" id="UP000006732"/>
    </source>
</evidence>
<organism evidence="3 4">
    <name type="scientific">Pelobacter propionicus (strain DSM 2379 / NBRC 103807 / OttBd1)</name>
    <dbReference type="NCBI Taxonomy" id="338966"/>
    <lineage>
        <taxon>Bacteria</taxon>
        <taxon>Pseudomonadati</taxon>
        <taxon>Thermodesulfobacteriota</taxon>
        <taxon>Desulfuromonadia</taxon>
        <taxon>Desulfuromonadales</taxon>
        <taxon>Desulfuromonadaceae</taxon>
        <taxon>Pelobacter</taxon>
    </lineage>
</organism>
<feature type="domain" description="Glycosyl transferase family 1" evidence="1">
    <location>
        <begin position="189"/>
        <end position="360"/>
    </location>
</feature>
<dbReference type="eggNOG" id="COG0438">
    <property type="taxonomic scope" value="Bacteria"/>
</dbReference>
<dbReference type="CDD" id="cd03801">
    <property type="entry name" value="GT4_PimA-like"/>
    <property type="match status" value="1"/>
</dbReference>
<dbReference type="Gene3D" id="3.40.50.2000">
    <property type="entry name" value="Glycogen Phosphorylase B"/>
    <property type="match status" value="2"/>
</dbReference>
<name>A1ARU2_PELPD</name>
<dbReference type="InterPro" id="IPR028098">
    <property type="entry name" value="Glyco_trans_4-like_N"/>
</dbReference>
<dbReference type="SUPFAM" id="SSF53756">
    <property type="entry name" value="UDP-Glycosyltransferase/glycogen phosphorylase"/>
    <property type="match status" value="1"/>
</dbReference>
<feature type="domain" description="Glycosyltransferase subfamily 4-like N-terminal" evidence="2">
    <location>
        <begin position="27"/>
        <end position="180"/>
    </location>
</feature>
<gene>
    <name evidence="3" type="ordered locus">Ppro_2457</name>
</gene>
<reference evidence="3 4" key="1">
    <citation type="submission" date="2006-10" db="EMBL/GenBank/DDBJ databases">
        <title>Complete sequence of chromosome of Pelobacter propionicus DSM 2379.</title>
        <authorList>
            <consortium name="US DOE Joint Genome Institute"/>
            <person name="Copeland A."/>
            <person name="Lucas S."/>
            <person name="Lapidus A."/>
            <person name="Barry K."/>
            <person name="Detter J.C."/>
            <person name="Glavina del Rio T."/>
            <person name="Hammon N."/>
            <person name="Israni S."/>
            <person name="Dalin E."/>
            <person name="Tice H."/>
            <person name="Pitluck S."/>
            <person name="Saunders E."/>
            <person name="Brettin T."/>
            <person name="Bruce D."/>
            <person name="Han C."/>
            <person name="Tapia R."/>
            <person name="Schmutz J."/>
            <person name="Larimer F."/>
            <person name="Land M."/>
            <person name="Hauser L."/>
            <person name="Kyrpides N."/>
            <person name="Kim E."/>
            <person name="Lovley D."/>
            <person name="Richardson P."/>
        </authorList>
    </citation>
    <scope>NUCLEOTIDE SEQUENCE [LARGE SCALE GENOMIC DNA]</scope>
    <source>
        <strain evidence="4">DSM 2379 / NBRC 103807 / OttBd1</strain>
    </source>
</reference>
<dbReference type="Pfam" id="PF13439">
    <property type="entry name" value="Glyco_transf_4"/>
    <property type="match status" value="1"/>
</dbReference>
<dbReference type="AlphaFoldDB" id="A1ARU2"/>
<proteinExistence type="predicted"/>
<dbReference type="OrthoDB" id="9767517at2"/>
<dbReference type="InterPro" id="IPR050194">
    <property type="entry name" value="Glycosyltransferase_grp1"/>
</dbReference>
<keyword evidence="4" id="KW-1185">Reference proteome</keyword>
<dbReference type="STRING" id="338966.Ppro_2457"/>
<keyword evidence="3" id="KW-0808">Transferase</keyword>
<dbReference type="Pfam" id="PF00534">
    <property type="entry name" value="Glycos_transf_1"/>
    <property type="match status" value="1"/>
</dbReference>
<dbReference type="EMBL" id="CP000482">
    <property type="protein sequence ID" value="ABL00063.1"/>
    <property type="molecule type" value="Genomic_DNA"/>
</dbReference>
<evidence type="ECO:0000259" key="2">
    <source>
        <dbReference type="Pfam" id="PF13439"/>
    </source>
</evidence>
<dbReference type="GO" id="GO:0016758">
    <property type="term" value="F:hexosyltransferase activity"/>
    <property type="evidence" value="ECO:0007669"/>
    <property type="project" value="TreeGrafter"/>
</dbReference>